<dbReference type="OrthoDB" id="2509909at2"/>
<accession>A0A162KES0</accession>
<keyword evidence="6" id="KW-0645">Protease</keyword>
<dbReference type="PANTHER" id="PTHR34448:SF3">
    <property type="entry name" value="AMINOPEPTIDASE AMPS"/>
    <property type="match status" value="1"/>
</dbReference>
<evidence type="ECO:0000256" key="2">
    <source>
        <dbReference type="ARBA" id="ARBA00001946"/>
    </source>
</evidence>
<evidence type="ECO:0000256" key="8">
    <source>
        <dbReference type="ARBA" id="ARBA00022801"/>
    </source>
</evidence>
<name>A0A162KES0_9BACL</name>
<dbReference type="Pfam" id="PF02073">
    <property type="entry name" value="Peptidase_M29"/>
    <property type="match status" value="1"/>
</dbReference>
<dbReference type="RefSeq" id="WP_068529116.1">
    <property type="nucleotide sequence ID" value="NZ_LVJH01000003.1"/>
</dbReference>
<comment type="cofactor">
    <cofactor evidence="3">
        <name>Zn(2+)</name>
        <dbReference type="ChEBI" id="CHEBI:29105"/>
    </cofactor>
</comment>
<evidence type="ECO:0000256" key="9">
    <source>
        <dbReference type="ARBA" id="ARBA00023049"/>
    </source>
</evidence>
<protein>
    <recommendedName>
        <fullName evidence="12">Peptidase M29</fullName>
    </recommendedName>
</protein>
<gene>
    <name evidence="10" type="ORF">PGLA_04125</name>
</gene>
<dbReference type="InterPro" id="IPR035097">
    <property type="entry name" value="M29_N-terminal"/>
</dbReference>
<dbReference type="STRING" id="494026.PGLA_04125"/>
<dbReference type="EMBL" id="LVJH01000003">
    <property type="protein sequence ID" value="OAB45448.1"/>
    <property type="molecule type" value="Genomic_DNA"/>
</dbReference>
<evidence type="ECO:0000256" key="6">
    <source>
        <dbReference type="ARBA" id="ARBA00022670"/>
    </source>
</evidence>
<dbReference type="GO" id="GO:0046872">
    <property type="term" value="F:metal ion binding"/>
    <property type="evidence" value="ECO:0007669"/>
    <property type="project" value="UniProtKB-KW"/>
</dbReference>
<keyword evidence="5" id="KW-0031">Aminopeptidase</keyword>
<dbReference type="GO" id="GO:0004177">
    <property type="term" value="F:aminopeptidase activity"/>
    <property type="evidence" value="ECO:0007669"/>
    <property type="project" value="UniProtKB-KW"/>
</dbReference>
<evidence type="ECO:0000256" key="1">
    <source>
        <dbReference type="ARBA" id="ARBA00001941"/>
    </source>
</evidence>
<reference evidence="10 11" key="1">
    <citation type="submission" date="2016-03" db="EMBL/GenBank/DDBJ databases">
        <title>Draft genome sequence of Paenibacillus glacialis DSM 22343.</title>
        <authorList>
            <person name="Shin S.-K."/>
            <person name="Yi H."/>
        </authorList>
    </citation>
    <scope>NUCLEOTIDE SEQUENCE [LARGE SCALE GENOMIC DNA]</scope>
    <source>
        <strain evidence="10 11">DSM 22343</strain>
    </source>
</reference>
<dbReference type="PANTHER" id="PTHR34448">
    <property type="entry name" value="AMINOPEPTIDASE"/>
    <property type="match status" value="1"/>
</dbReference>
<dbReference type="Gene3D" id="3.40.1830.10">
    <property type="entry name" value="Thermophilic metalloprotease (M29)"/>
    <property type="match status" value="1"/>
</dbReference>
<comment type="similarity">
    <text evidence="4">Belongs to the peptidase M29 family.</text>
</comment>
<dbReference type="AlphaFoldDB" id="A0A162KES0"/>
<keyword evidence="9" id="KW-0482">Metalloprotease</keyword>
<keyword evidence="11" id="KW-1185">Reference proteome</keyword>
<proteinExistence type="inferred from homology"/>
<evidence type="ECO:0000256" key="7">
    <source>
        <dbReference type="ARBA" id="ARBA00022723"/>
    </source>
</evidence>
<keyword evidence="8" id="KW-0378">Hydrolase</keyword>
<dbReference type="Proteomes" id="UP000076967">
    <property type="component" value="Unassembled WGS sequence"/>
</dbReference>
<dbReference type="PRINTS" id="PR00919">
    <property type="entry name" value="THERMOPTASE"/>
</dbReference>
<evidence type="ECO:0000256" key="5">
    <source>
        <dbReference type="ARBA" id="ARBA00022438"/>
    </source>
</evidence>
<comment type="caution">
    <text evidence="10">The sequence shown here is derived from an EMBL/GenBank/DDBJ whole genome shotgun (WGS) entry which is preliminary data.</text>
</comment>
<keyword evidence="7" id="KW-0479">Metal-binding</keyword>
<comment type="cofactor">
    <cofactor evidence="2">
        <name>Mg(2+)</name>
        <dbReference type="ChEBI" id="CHEBI:18420"/>
    </cofactor>
</comment>
<dbReference type="GO" id="GO:0006508">
    <property type="term" value="P:proteolysis"/>
    <property type="evidence" value="ECO:0007669"/>
    <property type="project" value="UniProtKB-KW"/>
</dbReference>
<evidence type="ECO:0008006" key="12">
    <source>
        <dbReference type="Google" id="ProtNLM"/>
    </source>
</evidence>
<dbReference type="InterPro" id="IPR052170">
    <property type="entry name" value="M29_Exopeptidase"/>
</dbReference>
<dbReference type="GO" id="GO:0008237">
    <property type="term" value="F:metallopeptidase activity"/>
    <property type="evidence" value="ECO:0007669"/>
    <property type="project" value="UniProtKB-KW"/>
</dbReference>
<evidence type="ECO:0000256" key="4">
    <source>
        <dbReference type="ARBA" id="ARBA00008236"/>
    </source>
</evidence>
<dbReference type="InterPro" id="IPR000787">
    <property type="entry name" value="Peptidase_M29"/>
</dbReference>
<comment type="cofactor">
    <cofactor evidence="1">
        <name>Co(2+)</name>
        <dbReference type="ChEBI" id="CHEBI:48828"/>
    </cofactor>
</comment>
<evidence type="ECO:0000256" key="3">
    <source>
        <dbReference type="ARBA" id="ARBA00001947"/>
    </source>
</evidence>
<evidence type="ECO:0000313" key="11">
    <source>
        <dbReference type="Proteomes" id="UP000076967"/>
    </source>
</evidence>
<sequence length="408" mass="46135">MTFQEKLAIYADLILSVGLNVKPGENIQIKFDSQNLELVRLIVKRAYQMGAAHIVYDFQDDEMNLARYQHLNDDLLDDFPSVVADFKLNLYKAGYLQLSLVSPNPDLLKQVESARVGRINKARSKSMQESMRYGMENHSKWVVAAASSKDWAKAVFPTLPEEEAISLLWENIFTATRVTMKDPKEAWLKHDARLKEYQSYLNQKRYCKLHFVSELTDLTVGLVEGHIWNGGSEKTVSGEAFMSNMPVEEVWTMPNTIEVNGYVTMTKPLIVSGKLVSTLKLVFKHGEVVEYESDQPDTIKLLLESDSGAKRLGEVALVSIDSPIEKTGIHFKNTLFDENAASHLAFGQAYLDNIEDGNIMSLEERKERGMNHSSIHKDFMVGNKEMAVYGVTNDGQEEAIMIKGQWVI</sequence>
<evidence type="ECO:0000313" key="10">
    <source>
        <dbReference type="EMBL" id="OAB45448.1"/>
    </source>
</evidence>
<dbReference type="SUPFAM" id="SSF144052">
    <property type="entry name" value="Thermophilic metalloprotease-like"/>
    <property type="match status" value="1"/>
</dbReference>
<organism evidence="10 11">
    <name type="scientific">Paenibacillus glacialis</name>
    <dbReference type="NCBI Taxonomy" id="494026"/>
    <lineage>
        <taxon>Bacteria</taxon>
        <taxon>Bacillati</taxon>
        <taxon>Bacillota</taxon>
        <taxon>Bacilli</taxon>
        <taxon>Bacillales</taxon>
        <taxon>Paenibacillaceae</taxon>
        <taxon>Paenibacillus</taxon>
    </lineage>
</organism>